<dbReference type="Proteomes" id="UP001549691">
    <property type="component" value="Unassembled WGS sequence"/>
</dbReference>
<organism evidence="3 4">
    <name type="scientific">Uliginosibacterium flavum</name>
    <dbReference type="NCBI Taxonomy" id="1396831"/>
    <lineage>
        <taxon>Bacteria</taxon>
        <taxon>Pseudomonadati</taxon>
        <taxon>Pseudomonadota</taxon>
        <taxon>Betaproteobacteria</taxon>
        <taxon>Rhodocyclales</taxon>
        <taxon>Zoogloeaceae</taxon>
        <taxon>Uliginosibacterium</taxon>
    </lineage>
</organism>
<comment type="caution">
    <text evidence="3">The sequence shown here is derived from an EMBL/GenBank/DDBJ whole genome shotgun (WGS) entry which is preliminary data.</text>
</comment>
<evidence type="ECO:0000313" key="4">
    <source>
        <dbReference type="Proteomes" id="UP001549691"/>
    </source>
</evidence>
<feature type="chain" id="PRO_5045335566" description="DUF4124 domain-containing protein" evidence="2">
    <location>
        <begin position="21"/>
        <end position="201"/>
    </location>
</feature>
<keyword evidence="2" id="KW-0732">Signal</keyword>
<gene>
    <name evidence="3" type="ORF">ABXR19_02780</name>
</gene>
<keyword evidence="1" id="KW-0175">Coiled coil</keyword>
<evidence type="ECO:0000256" key="2">
    <source>
        <dbReference type="SAM" id="SignalP"/>
    </source>
</evidence>
<keyword evidence="4" id="KW-1185">Reference proteome</keyword>
<name>A0ABV2TGQ6_9RHOO</name>
<accession>A0ABV2TGQ6</accession>
<dbReference type="RefSeq" id="WP_354599556.1">
    <property type="nucleotide sequence ID" value="NZ_JBEWZI010000002.1"/>
</dbReference>
<protein>
    <recommendedName>
        <fullName evidence="5">DUF4124 domain-containing protein</fullName>
    </recommendedName>
</protein>
<reference evidence="3 4" key="1">
    <citation type="submission" date="2024-07" db="EMBL/GenBank/DDBJ databases">
        <title>Uliginosibacterium flavum JJ3220;KACC:17644.</title>
        <authorList>
            <person name="Kim M.K."/>
        </authorList>
    </citation>
    <scope>NUCLEOTIDE SEQUENCE [LARGE SCALE GENOMIC DNA]</scope>
    <source>
        <strain evidence="3 4">KACC:17644</strain>
    </source>
</reference>
<dbReference type="EMBL" id="JBEWZI010000002">
    <property type="protein sequence ID" value="MET7013099.1"/>
    <property type="molecule type" value="Genomic_DNA"/>
</dbReference>
<proteinExistence type="predicted"/>
<feature type="signal peptide" evidence="2">
    <location>
        <begin position="1"/>
        <end position="20"/>
    </location>
</feature>
<feature type="coiled-coil region" evidence="1">
    <location>
        <begin position="122"/>
        <end position="184"/>
    </location>
</feature>
<evidence type="ECO:0008006" key="5">
    <source>
        <dbReference type="Google" id="ProtNLM"/>
    </source>
</evidence>
<sequence length="201" mass="22723">MKLLHLLLPLTLLLAATAQAQTRSFCCNDANGRRSCGDSLPQVCYDRAYVEIVGGRTVREVEAPMTAEQRAKKNLELRAQRDRLAKEAEDRRRDQVLLDSYASVSELDRRRDRDVGNVEGELKAARAREADLQVQLAKLDKSRPSKGSFPKTLADNIAVNTSELEAIRTVINAKQHEIDQLRMRFDTDRKRYLELTGASAR</sequence>
<evidence type="ECO:0000313" key="3">
    <source>
        <dbReference type="EMBL" id="MET7013099.1"/>
    </source>
</evidence>
<evidence type="ECO:0000256" key="1">
    <source>
        <dbReference type="SAM" id="Coils"/>
    </source>
</evidence>